<dbReference type="InterPro" id="IPR013762">
    <property type="entry name" value="Integrase-like_cat_sf"/>
</dbReference>
<feature type="domain" description="Tyr recombinase" evidence="5">
    <location>
        <begin position="64"/>
        <end position="269"/>
    </location>
</feature>
<protein>
    <submittedName>
        <fullName evidence="8">Site-specific integrase</fullName>
    </submittedName>
</protein>
<dbReference type="Gene3D" id="1.10.443.10">
    <property type="entry name" value="Intergrase catalytic core"/>
    <property type="match status" value="1"/>
</dbReference>
<dbReference type="AlphaFoldDB" id="A0AAX3Y6P9"/>
<reference evidence="7" key="1">
    <citation type="submission" date="2022-12" db="EMBL/GenBank/DDBJ databases">
        <authorList>
            <person name="Krivoruchko A.V."/>
            <person name="Elkin A."/>
        </authorList>
    </citation>
    <scope>NUCLEOTIDE SEQUENCE</scope>
    <source>
        <strain evidence="7">IEGM 249</strain>
    </source>
</reference>
<proteinExistence type="inferred from homology"/>
<feature type="domain" description="Core-binding (CB)" evidence="6">
    <location>
        <begin position="1"/>
        <end position="43"/>
    </location>
</feature>
<dbReference type="PROSITE" id="PS51898">
    <property type="entry name" value="TYR_RECOMBINASE"/>
    <property type="match status" value="1"/>
</dbReference>
<keyword evidence="2 4" id="KW-0238">DNA-binding</keyword>
<dbReference type="GO" id="GO:0015074">
    <property type="term" value="P:DNA integration"/>
    <property type="evidence" value="ECO:0007669"/>
    <property type="project" value="InterPro"/>
</dbReference>
<dbReference type="SUPFAM" id="SSF56349">
    <property type="entry name" value="DNA breaking-rejoining enzymes"/>
    <property type="match status" value="1"/>
</dbReference>
<evidence type="ECO:0000256" key="4">
    <source>
        <dbReference type="PROSITE-ProRule" id="PRU01248"/>
    </source>
</evidence>
<evidence type="ECO:0000259" key="6">
    <source>
        <dbReference type="PROSITE" id="PS51900"/>
    </source>
</evidence>
<dbReference type="Gene3D" id="1.10.150.130">
    <property type="match status" value="1"/>
</dbReference>
<dbReference type="InterPro" id="IPR044068">
    <property type="entry name" value="CB"/>
</dbReference>
<evidence type="ECO:0000313" key="10">
    <source>
        <dbReference type="Proteomes" id="UP001231166"/>
    </source>
</evidence>
<keyword evidence="3" id="KW-0233">DNA recombination</keyword>
<dbReference type="PANTHER" id="PTHR30349">
    <property type="entry name" value="PHAGE INTEGRASE-RELATED"/>
    <property type="match status" value="1"/>
</dbReference>
<evidence type="ECO:0000313" key="8">
    <source>
        <dbReference type="EMBL" id="WLF45047.1"/>
    </source>
</evidence>
<evidence type="ECO:0000256" key="3">
    <source>
        <dbReference type="ARBA" id="ARBA00023172"/>
    </source>
</evidence>
<dbReference type="GO" id="GO:0006310">
    <property type="term" value="P:DNA recombination"/>
    <property type="evidence" value="ECO:0007669"/>
    <property type="project" value="UniProtKB-KW"/>
</dbReference>
<evidence type="ECO:0000313" key="7">
    <source>
        <dbReference type="EMBL" id="MCZ4586479.1"/>
    </source>
</evidence>
<dbReference type="InterPro" id="IPR010998">
    <property type="entry name" value="Integrase_recombinase_N"/>
</dbReference>
<dbReference type="PANTHER" id="PTHR30349:SF64">
    <property type="entry name" value="PROPHAGE INTEGRASE INTD-RELATED"/>
    <property type="match status" value="1"/>
</dbReference>
<keyword evidence="9" id="KW-1185">Reference proteome</keyword>
<dbReference type="EMBL" id="JAPWIS010000012">
    <property type="protein sequence ID" value="MCZ4586479.1"/>
    <property type="molecule type" value="Genomic_DNA"/>
</dbReference>
<dbReference type="InterPro" id="IPR011010">
    <property type="entry name" value="DNA_brk_join_enz"/>
</dbReference>
<accession>A0AAX3Y6P9</accession>
<comment type="similarity">
    <text evidence="1">Belongs to the 'phage' integrase family.</text>
</comment>
<evidence type="ECO:0000256" key="2">
    <source>
        <dbReference type="ARBA" id="ARBA00023125"/>
    </source>
</evidence>
<evidence type="ECO:0000259" key="5">
    <source>
        <dbReference type="PROSITE" id="PS51898"/>
    </source>
</evidence>
<organism evidence="8 10">
    <name type="scientific">Rhodococcus opacus</name>
    <name type="common">Nocardia opaca</name>
    <dbReference type="NCBI Taxonomy" id="37919"/>
    <lineage>
        <taxon>Bacteria</taxon>
        <taxon>Bacillati</taxon>
        <taxon>Actinomycetota</taxon>
        <taxon>Actinomycetes</taxon>
        <taxon>Mycobacteriales</taxon>
        <taxon>Nocardiaceae</taxon>
        <taxon>Rhodococcus</taxon>
    </lineage>
</organism>
<dbReference type="Pfam" id="PF00589">
    <property type="entry name" value="Phage_integrase"/>
    <property type="match status" value="1"/>
</dbReference>
<dbReference type="EMBL" id="CP130953">
    <property type="protein sequence ID" value="WLF45047.1"/>
    <property type="molecule type" value="Genomic_DNA"/>
</dbReference>
<dbReference type="Proteomes" id="UP001231166">
    <property type="component" value="Chromosome"/>
</dbReference>
<gene>
    <name evidence="7" type="ORF">O4328_22820</name>
    <name evidence="8" type="ORF">Q5707_24470</name>
</gene>
<dbReference type="RefSeq" id="WP_269591662.1">
    <property type="nucleotide sequence ID" value="NZ_CP130953.1"/>
</dbReference>
<sequence>MKLADISRADVQSWTGELSDGGLSASTVRKITGLLSACLKAAVLAELIPSNPCTGVELPKIPPSPERWLSTDEVAAIRDVLAESYMLMFELLVGTGMRWGEATGLHWDDVDLDAGTLAVRWSHDRRGGFLKPPKTHAKRTIPISERLVKLLDARLEETGYGEPPALDYREMRRPSYGLVLATGVGTPPNGTSFAHVLEAAGQAAFVGEGARRRRVGHVRPHDLRHTYASRLVQSGVPIQAVSKLLGHGSLAVTQRYASIGDSQWDSVRAALES</sequence>
<dbReference type="InterPro" id="IPR002104">
    <property type="entry name" value="Integrase_catalytic"/>
</dbReference>
<name>A0AAX3Y6P9_RHOOP</name>
<dbReference type="InterPro" id="IPR050090">
    <property type="entry name" value="Tyrosine_recombinase_XerCD"/>
</dbReference>
<dbReference type="PROSITE" id="PS51900">
    <property type="entry name" value="CB"/>
    <property type="match status" value="1"/>
</dbReference>
<dbReference type="Proteomes" id="UP001066327">
    <property type="component" value="Unassembled WGS sequence"/>
</dbReference>
<dbReference type="CDD" id="cd01189">
    <property type="entry name" value="INT_ICEBs1_C_like"/>
    <property type="match status" value="1"/>
</dbReference>
<evidence type="ECO:0000313" key="9">
    <source>
        <dbReference type="Proteomes" id="UP001066327"/>
    </source>
</evidence>
<dbReference type="GO" id="GO:0003677">
    <property type="term" value="F:DNA binding"/>
    <property type="evidence" value="ECO:0007669"/>
    <property type="project" value="UniProtKB-UniRule"/>
</dbReference>
<evidence type="ECO:0000256" key="1">
    <source>
        <dbReference type="ARBA" id="ARBA00008857"/>
    </source>
</evidence>
<reference evidence="8" key="2">
    <citation type="submission" date="2023-07" db="EMBL/GenBank/DDBJ databases">
        <title>Genomic analysis of Rhodococcus opacus VOC-14 with glycol ethers degradation activity.</title>
        <authorList>
            <person name="Narkevich D.A."/>
            <person name="Hlushen A.M."/>
            <person name="Akhremchuk A.E."/>
            <person name="Sikolenko M.A."/>
            <person name="Valentovich L.N."/>
        </authorList>
    </citation>
    <scope>NUCLEOTIDE SEQUENCE</scope>
    <source>
        <strain evidence="8">VOC-14</strain>
    </source>
</reference>